<dbReference type="Pfam" id="PF03960">
    <property type="entry name" value="ArsC"/>
    <property type="match status" value="1"/>
</dbReference>
<protein>
    <recommendedName>
        <fullName evidence="4">Arsenate reductase</fullName>
        <ecNumber evidence="4">1.20.4.1</ecNumber>
    </recommendedName>
</protein>
<dbReference type="GO" id="GO:0008794">
    <property type="term" value="F:arsenate reductase (glutaredoxin) activity"/>
    <property type="evidence" value="ECO:0007669"/>
    <property type="project" value="UniProtKB-UniRule"/>
</dbReference>
<dbReference type="Proteomes" id="UP000236023">
    <property type="component" value="Unassembled WGS sequence"/>
</dbReference>
<dbReference type="EMBL" id="POUT01000008">
    <property type="protein sequence ID" value="PNG08789.1"/>
    <property type="molecule type" value="Genomic_DNA"/>
</dbReference>
<dbReference type="InterPro" id="IPR036249">
    <property type="entry name" value="Thioredoxin-like_sf"/>
</dbReference>
<dbReference type="CDD" id="cd03034">
    <property type="entry name" value="ArsC_ArsC"/>
    <property type="match status" value="1"/>
</dbReference>
<name>A0A2N8T217_STUST</name>
<reference evidence="5 6" key="1">
    <citation type="submission" date="2018-01" db="EMBL/GenBank/DDBJ databases">
        <title>Denitrification phenotypes of diverse strains of Pseudomonas stutzeri.</title>
        <authorList>
            <person name="Milligan D.A."/>
            <person name="Bergaust L."/>
            <person name="Bakken L.R."/>
            <person name="Frostegard A."/>
        </authorList>
    </citation>
    <scope>NUCLEOTIDE SEQUENCE [LARGE SCALE GENOMIC DNA]</scope>
    <source>
        <strain evidence="5 6">24a75</strain>
    </source>
</reference>
<dbReference type="InterPro" id="IPR006660">
    <property type="entry name" value="Arsenate_reductase-like"/>
</dbReference>
<evidence type="ECO:0000256" key="4">
    <source>
        <dbReference type="RuleBase" id="RU362029"/>
    </source>
</evidence>
<sequence length="117" mass="12839">MTELILYHNPRCSKSRGALELLEARGLKPEIVRYLEAPPSAAELKALLDKLGLAPRQLLRTGEDEYQSLGLADPALSDEQLIDAMAGHPRLIERPILIAGDKAIVGRPPEKVLEILP</sequence>
<proteinExistence type="inferred from homology"/>
<keyword evidence="2 4" id="KW-0560">Oxidoreductase</keyword>
<evidence type="ECO:0000313" key="6">
    <source>
        <dbReference type="Proteomes" id="UP000236023"/>
    </source>
</evidence>
<dbReference type="AlphaFoldDB" id="A0A2N8T217"/>
<dbReference type="SUPFAM" id="SSF52833">
    <property type="entry name" value="Thioredoxin-like"/>
    <property type="match status" value="1"/>
</dbReference>
<dbReference type="RefSeq" id="WP_102894943.1">
    <property type="nucleotide sequence ID" value="NZ_JAMOHU010000006.1"/>
</dbReference>
<accession>A0A2N8T217</accession>
<evidence type="ECO:0000256" key="2">
    <source>
        <dbReference type="ARBA" id="ARBA00023002"/>
    </source>
</evidence>
<dbReference type="Gene3D" id="3.40.30.10">
    <property type="entry name" value="Glutaredoxin"/>
    <property type="match status" value="1"/>
</dbReference>
<dbReference type="PROSITE" id="PS51353">
    <property type="entry name" value="ARSC"/>
    <property type="match status" value="1"/>
</dbReference>
<dbReference type="InterPro" id="IPR006659">
    <property type="entry name" value="Arsenate_reductase"/>
</dbReference>
<dbReference type="PANTHER" id="PTHR30041:SF4">
    <property type="entry name" value="ARSENATE REDUCTASE"/>
    <property type="match status" value="1"/>
</dbReference>
<comment type="catalytic activity">
    <reaction evidence="4">
        <text>[glutaredoxin]-dithiol + arsenate + glutathione + H(+) = glutathionyl-S-S-[glutaredoxin] + arsenite + H2O</text>
        <dbReference type="Rhea" id="RHEA:22016"/>
        <dbReference type="Rhea" id="RHEA-COMP:10729"/>
        <dbReference type="Rhea" id="RHEA-COMP:17668"/>
        <dbReference type="ChEBI" id="CHEBI:15377"/>
        <dbReference type="ChEBI" id="CHEBI:15378"/>
        <dbReference type="ChEBI" id="CHEBI:29242"/>
        <dbReference type="ChEBI" id="CHEBI:29950"/>
        <dbReference type="ChEBI" id="CHEBI:48597"/>
        <dbReference type="ChEBI" id="CHEBI:57925"/>
        <dbReference type="ChEBI" id="CHEBI:146199"/>
        <dbReference type="EC" id="1.20.4.1"/>
    </reaction>
</comment>
<gene>
    <name evidence="5" type="primary">arsC</name>
    <name evidence="5" type="ORF">CXK94_14840</name>
</gene>
<evidence type="ECO:0000256" key="1">
    <source>
        <dbReference type="ARBA" id="ARBA00007198"/>
    </source>
</evidence>
<evidence type="ECO:0000256" key="3">
    <source>
        <dbReference type="PROSITE-ProRule" id="PRU01282"/>
    </source>
</evidence>
<organism evidence="5 6">
    <name type="scientific">Stutzerimonas stutzeri</name>
    <name type="common">Pseudomonas stutzeri</name>
    <dbReference type="NCBI Taxonomy" id="316"/>
    <lineage>
        <taxon>Bacteria</taxon>
        <taxon>Pseudomonadati</taxon>
        <taxon>Pseudomonadota</taxon>
        <taxon>Gammaproteobacteria</taxon>
        <taxon>Pseudomonadales</taxon>
        <taxon>Pseudomonadaceae</taxon>
        <taxon>Stutzerimonas</taxon>
    </lineage>
</organism>
<comment type="caution">
    <text evidence="5">The sequence shown here is derived from an EMBL/GenBank/DDBJ whole genome shotgun (WGS) entry which is preliminary data.</text>
</comment>
<comment type="similarity">
    <text evidence="1 3 4">Belongs to the ArsC family.</text>
</comment>
<dbReference type="NCBIfam" id="TIGR00014">
    <property type="entry name" value="arsC"/>
    <property type="match status" value="1"/>
</dbReference>
<dbReference type="PANTHER" id="PTHR30041">
    <property type="entry name" value="ARSENATE REDUCTASE"/>
    <property type="match status" value="1"/>
</dbReference>
<dbReference type="EC" id="1.20.4.1" evidence="4"/>
<evidence type="ECO:0000313" key="5">
    <source>
        <dbReference type="EMBL" id="PNG08789.1"/>
    </source>
</evidence>